<dbReference type="RefSeq" id="WP_013443649.1">
    <property type="nucleotide sequence ID" value="NC_014734.1"/>
</dbReference>
<dbReference type="KEGG" id="ppn:Palpr_0118"/>
<evidence type="ECO:0000313" key="3">
    <source>
        <dbReference type="Proteomes" id="UP000008718"/>
    </source>
</evidence>
<dbReference type="Proteomes" id="UP000008718">
    <property type="component" value="Chromosome"/>
</dbReference>
<keyword evidence="1" id="KW-0472">Membrane</keyword>
<sequence>MEKDKLKEINLLQLIAMLFDWLGGLLKSVLEGLGYLLRLSYRHALITIIITGLAVGAGLFLSRPSARIYKAEAMAMIYGSEAQTVKEICKQLENSISTNNLYSLSATLQIPDSVARNIVQFQSFYVIDYLKDKIADRVDFDNNHPLTDTLNVRMTDRLYFRIKTKNTGQIPIVQKALLNYFNTNEVMKTQFENKKNELKQEIDICNAECKRIDSLAKVSYFKDVDKQIKFENNKLIVGEQKKQLFYDDLLNIHKAKSKAEIQYVNYKQPMALPSGFAVIQIPINGSVKYGVLGLLIGYLVSLIVSALFENRKKIAKYLNRK</sequence>
<protein>
    <submittedName>
        <fullName evidence="2">Uncharacterized protein</fullName>
    </submittedName>
</protein>
<dbReference type="HOGENOM" id="CLU_865567_0_0_10"/>
<keyword evidence="1" id="KW-0812">Transmembrane</keyword>
<gene>
    <name evidence="2" type="ordered locus">Palpr_0118</name>
</gene>
<feature type="transmembrane region" description="Helical" evidence="1">
    <location>
        <begin position="289"/>
        <end position="308"/>
    </location>
</feature>
<proteinExistence type="predicted"/>
<keyword evidence="3" id="KW-1185">Reference proteome</keyword>
<dbReference type="eggNOG" id="ENOG503331E">
    <property type="taxonomic scope" value="Bacteria"/>
</dbReference>
<dbReference type="AlphaFoldDB" id="E4T090"/>
<keyword evidence="1" id="KW-1133">Transmembrane helix</keyword>
<dbReference type="EMBL" id="CP002345">
    <property type="protein sequence ID" value="ADQ78280.1"/>
    <property type="molecule type" value="Genomic_DNA"/>
</dbReference>
<name>E4T090_PALPW</name>
<organism evidence="2 3">
    <name type="scientific">Paludibacter propionicigenes (strain DSM 17365 / JCM 13257 / WB4)</name>
    <dbReference type="NCBI Taxonomy" id="694427"/>
    <lineage>
        <taxon>Bacteria</taxon>
        <taxon>Pseudomonadati</taxon>
        <taxon>Bacteroidota</taxon>
        <taxon>Bacteroidia</taxon>
        <taxon>Bacteroidales</taxon>
        <taxon>Paludibacteraceae</taxon>
        <taxon>Paludibacter</taxon>
    </lineage>
</organism>
<reference key="1">
    <citation type="submission" date="2010-11" db="EMBL/GenBank/DDBJ databases">
        <title>The complete genome of Paludibacter propionicigenes DSM 17365.</title>
        <authorList>
            <consortium name="US DOE Joint Genome Institute (JGI-PGF)"/>
            <person name="Lucas S."/>
            <person name="Copeland A."/>
            <person name="Lapidus A."/>
            <person name="Bruce D."/>
            <person name="Goodwin L."/>
            <person name="Pitluck S."/>
            <person name="Kyrpides N."/>
            <person name="Mavromatis K."/>
            <person name="Ivanova N."/>
            <person name="Munk A.C."/>
            <person name="Brettin T."/>
            <person name="Detter J.C."/>
            <person name="Han C."/>
            <person name="Tapia R."/>
            <person name="Land M."/>
            <person name="Hauser L."/>
            <person name="Markowitz V."/>
            <person name="Cheng J.-F."/>
            <person name="Hugenholtz P."/>
            <person name="Woyke T."/>
            <person name="Wu D."/>
            <person name="Gronow S."/>
            <person name="Wellnitz S."/>
            <person name="Brambilla E."/>
            <person name="Klenk H.-P."/>
            <person name="Eisen J.A."/>
        </authorList>
    </citation>
    <scope>NUCLEOTIDE SEQUENCE</scope>
    <source>
        <strain>WB4</strain>
    </source>
</reference>
<feature type="transmembrane region" description="Helical" evidence="1">
    <location>
        <begin position="42"/>
        <end position="61"/>
    </location>
</feature>
<accession>E4T090</accession>
<reference evidence="2 3" key="2">
    <citation type="journal article" date="2011" name="Stand. Genomic Sci.">
        <title>Complete genome sequence of Paludibacter propionicigenes type strain (WB4).</title>
        <authorList>
            <person name="Gronow S."/>
            <person name="Munk C."/>
            <person name="Lapidus A."/>
            <person name="Nolan M."/>
            <person name="Lucas S."/>
            <person name="Hammon N."/>
            <person name="Deshpande S."/>
            <person name="Cheng J.F."/>
            <person name="Tapia R."/>
            <person name="Han C."/>
            <person name="Goodwin L."/>
            <person name="Pitluck S."/>
            <person name="Liolios K."/>
            <person name="Ivanova N."/>
            <person name="Mavromatis K."/>
            <person name="Mikhailova N."/>
            <person name="Pati A."/>
            <person name="Chen A."/>
            <person name="Palaniappan K."/>
            <person name="Land M."/>
            <person name="Hauser L."/>
            <person name="Chang Y.J."/>
            <person name="Jeffries C.D."/>
            <person name="Brambilla E."/>
            <person name="Rohde M."/>
            <person name="Goker M."/>
            <person name="Detter J.C."/>
            <person name="Woyke T."/>
            <person name="Bristow J."/>
            <person name="Eisen J.A."/>
            <person name="Markowitz V."/>
            <person name="Hugenholtz P."/>
            <person name="Kyrpides N.C."/>
            <person name="Klenk H.P."/>
        </authorList>
    </citation>
    <scope>NUCLEOTIDE SEQUENCE [LARGE SCALE GENOMIC DNA]</scope>
    <source>
        <strain evidence="3">DSM 17365 / JCM 13257 / WB4</strain>
    </source>
</reference>
<evidence type="ECO:0000313" key="2">
    <source>
        <dbReference type="EMBL" id="ADQ78280.1"/>
    </source>
</evidence>
<feature type="transmembrane region" description="Helical" evidence="1">
    <location>
        <begin position="12"/>
        <end position="30"/>
    </location>
</feature>
<evidence type="ECO:0000256" key="1">
    <source>
        <dbReference type="SAM" id="Phobius"/>
    </source>
</evidence>